<dbReference type="eggNOG" id="arCOG00467">
    <property type="taxonomic scope" value="Archaea"/>
</dbReference>
<dbReference type="InterPro" id="IPR027417">
    <property type="entry name" value="P-loop_NTPase"/>
</dbReference>
<protein>
    <recommendedName>
        <fullName evidence="3">AAA domain-containing protein</fullName>
    </recommendedName>
</protein>
<accession>Q978C5</accession>
<proteinExistence type="predicted"/>
<keyword evidence="2" id="KW-1185">Reference proteome</keyword>
<organism evidence="1 2">
    <name type="scientific">Thermoplasma volcanium (strain ATCC 51530 / DSM 4299 / JCM 9571 / NBRC 15438 / GSS1)</name>
    <dbReference type="NCBI Taxonomy" id="273116"/>
    <lineage>
        <taxon>Archaea</taxon>
        <taxon>Methanobacteriati</taxon>
        <taxon>Thermoplasmatota</taxon>
        <taxon>Thermoplasmata</taxon>
        <taxon>Thermoplasmatales</taxon>
        <taxon>Thermoplasmataceae</taxon>
        <taxon>Thermoplasma</taxon>
    </lineage>
</organism>
<sequence>MSRILSSEPDRLTEPEFLAKALKENKYVPYYYINVRENPTSIKIYRYVTKISNRDNDIDEVKNKFDSFLYGKSIVILDEVDFLQDYDVLYHITRHTKANLILLTQKVYWYMDTNDESVKSSLQPDHIVFYEYSSDEIREILKMRADEGLNKYDPDSLGLLSAMLVRNYRSDARIGIKALEIIGRMNEWDDDSVRTALKQAYVEVEGETLKNLGDRDLLILAALIKNQDTNRAYSEVSASSNLLLRGVSKSTFF</sequence>
<evidence type="ECO:0008006" key="3">
    <source>
        <dbReference type="Google" id="ProtNLM"/>
    </source>
</evidence>
<dbReference type="PaxDb" id="273116-14325731"/>
<dbReference type="SUPFAM" id="SSF52540">
    <property type="entry name" value="P-loop containing nucleoside triphosphate hydrolases"/>
    <property type="match status" value="1"/>
</dbReference>
<dbReference type="HOGENOM" id="CLU_1096760_0_0_2"/>
<reference evidence="1 2" key="1">
    <citation type="journal article" date="1999" name="Proc. Jpn. Acad.">
        <title>Determination of the complete genomic DNA sequence of Thermoplasma volvanium GSS1.</title>
        <authorList>
            <person name="Kawashima T."/>
            <person name="Yamamoto Y."/>
            <person name="Aramaki H."/>
            <person name="Nunoshiba T."/>
            <person name="Kawamoto T."/>
            <person name="Watanabe K."/>
            <person name="Yamazaki M."/>
            <person name="Kanehori K."/>
            <person name="Amano N."/>
            <person name="Ohya Y."/>
            <person name="Makino K."/>
            <person name="Suzuki M."/>
        </authorList>
    </citation>
    <scope>NUCLEOTIDE SEQUENCE [LARGE SCALE GENOMIC DNA]</scope>
    <source>
        <strain evidence="2">ATCC 51530 / DSM 4299 / JCM 9571 / NBRC 15438 / GSS1</strain>
    </source>
</reference>
<gene>
    <name evidence="1" type="ORF">TVG1545079</name>
</gene>
<dbReference type="Gene3D" id="3.40.50.300">
    <property type="entry name" value="P-loop containing nucleotide triphosphate hydrolases"/>
    <property type="match status" value="1"/>
</dbReference>
<dbReference type="Proteomes" id="UP000001017">
    <property type="component" value="Chromosome"/>
</dbReference>
<dbReference type="EMBL" id="BA000011">
    <property type="protein sequence ID" value="BAB60634.1"/>
    <property type="molecule type" value="Genomic_DNA"/>
</dbReference>
<dbReference type="AlphaFoldDB" id="Q978C5"/>
<evidence type="ECO:0000313" key="2">
    <source>
        <dbReference type="Proteomes" id="UP000001017"/>
    </source>
</evidence>
<name>Q978C5_THEVO</name>
<reference evidence="1 2" key="2">
    <citation type="journal article" date="2000" name="Proc. Natl. Acad. Sci. U.S.A.">
        <title>Archaeal adaptation to higher temperatures revealed by genomic sequence of Thermoplasma volcanium.</title>
        <authorList>
            <person name="Kawashima T."/>
            <person name="Amano N."/>
            <person name="Koike H."/>
            <person name="Makino S."/>
            <person name="Higuchi S."/>
            <person name="Kawashima-Ohya Y."/>
            <person name="Watanabe K."/>
            <person name="Yamazaki M."/>
            <person name="Kanehori K."/>
            <person name="Kawamoto T."/>
            <person name="Nunoshiba T."/>
            <person name="Yamamoto Y."/>
            <person name="Aramaki H."/>
            <person name="Makino K."/>
            <person name="Suzuki M."/>
        </authorList>
    </citation>
    <scope>NUCLEOTIDE SEQUENCE [LARGE SCALE GENOMIC DNA]</scope>
    <source>
        <strain evidence="2">ATCC 51530 / DSM 4299 / JCM 9571 / NBRC 15438 / GSS1</strain>
    </source>
</reference>
<dbReference type="PhylomeDB" id="Q978C5"/>
<dbReference type="STRING" id="273116.gene:9382306"/>
<evidence type="ECO:0000313" key="1">
    <source>
        <dbReference type="EMBL" id="BAB60634.1"/>
    </source>
</evidence>
<dbReference type="KEGG" id="tvo:TVG1545079"/>